<gene>
    <name evidence="1" type="ORF">ABDJ38_12190</name>
</gene>
<dbReference type="Proteomes" id="UP001484535">
    <property type="component" value="Unassembled WGS sequence"/>
</dbReference>
<dbReference type="SUPFAM" id="SSF53335">
    <property type="entry name" value="S-adenosyl-L-methionine-dependent methyltransferases"/>
    <property type="match status" value="1"/>
</dbReference>
<keyword evidence="1" id="KW-0489">Methyltransferase</keyword>
<dbReference type="Gene3D" id="3.40.50.150">
    <property type="entry name" value="Vaccinia Virus protein VP39"/>
    <property type="match status" value="1"/>
</dbReference>
<evidence type="ECO:0000313" key="2">
    <source>
        <dbReference type="Proteomes" id="UP001484535"/>
    </source>
</evidence>
<dbReference type="InterPro" id="IPR029063">
    <property type="entry name" value="SAM-dependent_MTases_sf"/>
</dbReference>
<name>A0ABV0CYI8_9SPHN</name>
<protein>
    <submittedName>
        <fullName evidence="1">Class I SAM-dependent methyltransferase</fullName>
        <ecNumber evidence="1">2.1.-.-</ecNumber>
    </submittedName>
</protein>
<dbReference type="RefSeq" id="WP_346785392.1">
    <property type="nucleotide sequence ID" value="NZ_JBDLBR010000004.1"/>
</dbReference>
<keyword evidence="2" id="KW-1185">Reference proteome</keyword>
<dbReference type="Pfam" id="PF13489">
    <property type="entry name" value="Methyltransf_23"/>
    <property type="match status" value="1"/>
</dbReference>
<organism evidence="1 2">
    <name type="scientific">Aurantiacibacter flavus</name>
    <dbReference type="NCBI Taxonomy" id="3145232"/>
    <lineage>
        <taxon>Bacteria</taxon>
        <taxon>Pseudomonadati</taxon>
        <taxon>Pseudomonadota</taxon>
        <taxon>Alphaproteobacteria</taxon>
        <taxon>Sphingomonadales</taxon>
        <taxon>Erythrobacteraceae</taxon>
        <taxon>Aurantiacibacter</taxon>
    </lineage>
</organism>
<proteinExistence type="predicted"/>
<dbReference type="EMBL" id="JBDLBR010000004">
    <property type="protein sequence ID" value="MEN7537933.1"/>
    <property type="molecule type" value="Genomic_DNA"/>
</dbReference>
<accession>A0ABV0CYI8</accession>
<dbReference type="GO" id="GO:0008168">
    <property type="term" value="F:methyltransferase activity"/>
    <property type="evidence" value="ECO:0007669"/>
    <property type="project" value="UniProtKB-KW"/>
</dbReference>
<keyword evidence="1" id="KW-0808">Transferase</keyword>
<dbReference type="GO" id="GO:0032259">
    <property type="term" value="P:methylation"/>
    <property type="evidence" value="ECO:0007669"/>
    <property type="project" value="UniProtKB-KW"/>
</dbReference>
<comment type="caution">
    <text evidence="1">The sequence shown here is derived from an EMBL/GenBank/DDBJ whole genome shotgun (WGS) entry which is preliminary data.</text>
</comment>
<dbReference type="CDD" id="cd02440">
    <property type="entry name" value="AdoMet_MTases"/>
    <property type="match status" value="1"/>
</dbReference>
<evidence type="ECO:0000313" key="1">
    <source>
        <dbReference type="EMBL" id="MEN7537933.1"/>
    </source>
</evidence>
<dbReference type="PANTHER" id="PTHR43861">
    <property type="entry name" value="TRANS-ACONITATE 2-METHYLTRANSFERASE-RELATED"/>
    <property type="match status" value="1"/>
</dbReference>
<sequence>MSEQTKDFDIEGNDRFENDEAVKAKLHWSSVNFEYYKKKRPWSDFIADKIVQLEPKTVFEFGCNAGKNLAVISEKSPRSFVSGVDINEAAVSWGREQGLNLAVADERVLDAMPDNTFDVIFTVSVLDHLPHPEEVFRSMIRTAKCGVLLLEPWLGEEGKVVRNLNLAENKMVDTTPFSYSWDYARIGKAIAPDWNLDIEPFPMSSNLGRFYKLYCFTPNCRT</sequence>
<reference evidence="1 2" key="1">
    <citation type="submission" date="2024-05" db="EMBL/GenBank/DDBJ databases">
        <authorList>
            <person name="Park S."/>
        </authorList>
    </citation>
    <scope>NUCLEOTIDE SEQUENCE [LARGE SCALE GENOMIC DNA]</scope>
    <source>
        <strain evidence="1 2">DGU5</strain>
    </source>
</reference>
<dbReference type="EC" id="2.1.-.-" evidence="1"/>